<dbReference type="SUPFAM" id="SSF52009">
    <property type="entry name" value="Phosphohistidine domain"/>
    <property type="match status" value="1"/>
</dbReference>
<evidence type="ECO:0000313" key="4">
    <source>
        <dbReference type="Proteomes" id="UP000315343"/>
    </source>
</evidence>
<dbReference type="OrthoDB" id="9765468at2"/>
<dbReference type="Gene3D" id="3.50.30.10">
    <property type="entry name" value="Phosphohistidine domain"/>
    <property type="match status" value="1"/>
</dbReference>
<dbReference type="RefSeq" id="WP_145082367.1">
    <property type="nucleotide sequence ID" value="NZ_VLKH01000004.1"/>
</dbReference>
<dbReference type="Pfam" id="PF01326">
    <property type="entry name" value="PPDK_N"/>
    <property type="match status" value="2"/>
</dbReference>
<sequence length="788" mass="87855">MLDTVKHFRELSPELYKFAGGKGGMLAKMFKGGYPVPEGFVILPSAFREDILNNEAWQETQFLLNEIRKNNKDAMFAVRSSALSEDSKSASFAGEFETVLNAETDDKILEAIYTVFNSRNSQRVKVYSSVQGVDEFHRVAVVVQLMVNSEVSGVLFSADPITGSYVNMIGNYVHGLGEQLVSGESDAFPFRLMRPKGRYSGPDELKKYASDLYEYASKLEKEMKSPQDIEWAVADGKLYLLQCRPITTLTSGNLDTYEINESLSGDSLWVNTNVGEAIPDVITPLTWSIVRSLDVESGFIPGYFLWSGNICGRIYSNISQRLSAITALYGFDVKRGMSLMGDLFGQFPEGMNVPVYPFARLELIKIMFPRIKNLIKNTMKASKNMHEHIKNTPEWCRNISEKIKVASTPEELLSLWNDELQPYNSKAWWIHVAGGSKAVIAMTLSKKLNEMVGAEDSNALLSNLRGDSVLASLGPVVGISNVVKGSISREEYLELYGHRGPHEFELSISDPSEDESWLERQINEFTASDTDVDKLLNEQRTKFEVALKRYKDKFPNKTKWLDKQLKKAAEGARNRESARSELVRVFRINRAFALKAGEIIGIGEDVFFLYIDDIINVLTKNDESSLMFISARKTNYEKFKELPPFPSIIKGRFNPSEWIKDENRRMDYYDSSKTVSTSPDSEILKGFPGAGGKVEGTVRVLLNPEEGDKLQQGEILVATTTNVGWTPLFPRAAAVVTDVGAPLSHAAIVAREMGIPAVVGCGNATLRLKTGDRVIVDGGNGIVEKLKK</sequence>
<dbReference type="EMBL" id="VLKH01000004">
    <property type="protein sequence ID" value="TWH80464.1"/>
    <property type="molecule type" value="Genomic_DNA"/>
</dbReference>
<proteinExistence type="predicted"/>
<dbReference type="PANTHER" id="PTHR43615">
    <property type="entry name" value="PHOSPHOENOLPYRUVATE SYNTHASE-RELATED"/>
    <property type="match status" value="1"/>
</dbReference>
<protein>
    <submittedName>
        <fullName evidence="3">Pyruvate,water dikinase</fullName>
    </submittedName>
</protein>
<dbReference type="InterPro" id="IPR002192">
    <property type="entry name" value="PPDK_AMP/ATP-bd"/>
</dbReference>
<dbReference type="Gene3D" id="3.30.470.20">
    <property type="entry name" value="ATP-grasp fold, B domain"/>
    <property type="match status" value="2"/>
</dbReference>
<evidence type="ECO:0000313" key="3">
    <source>
        <dbReference type="EMBL" id="TWH80464.1"/>
    </source>
</evidence>
<dbReference type="PANTHER" id="PTHR43615:SF1">
    <property type="entry name" value="PPDK_N DOMAIN-CONTAINING PROTEIN"/>
    <property type="match status" value="1"/>
</dbReference>
<dbReference type="GO" id="GO:0005524">
    <property type="term" value="F:ATP binding"/>
    <property type="evidence" value="ECO:0007669"/>
    <property type="project" value="InterPro"/>
</dbReference>
<evidence type="ECO:0000259" key="1">
    <source>
        <dbReference type="Pfam" id="PF00391"/>
    </source>
</evidence>
<dbReference type="InterPro" id="IPR013815">
    <property type="entry name" value="ATP_grasp_subdomain_1"/>
</dbReference>
<organism evidence="3 4">
    <name type="scientific">Sedimentibacter saalensis</name>
    <dbReference type="NCBI Taxonomy" id="130788"/>
    <lineage>
        <taxon>Bacteria</taxon>
        <taxon>Bacillati</taxon>
        <taxon>Bacillota</taxon>
        <taxon>Tissierellia</taxon>
        <taxon>Sedimentibacter</taxon>
    </lineage>
</organism>
<keyword evidence="4" id="KW-1185">Reference proteome</keyword>
<dbReference type="InterPro" id="IPR008279">
    <property type="entry name" value="PEP-util_enz_mobile_dom"/>
</dbReference>
<dbReference type="InterPro" id="IPR036637">
    <property type="entry name" value="Phosphohistidine_dom_sf"/>
</dbReference>
<gene>
    <name evidence="3" type="ORF">LY60_01726</name>
</gene>
<feature type="domain" description="Pyruvate phosphate dikinase AMP/ATP-binding" evidence="2">
    <location>
        <begin position="67"/>
        <end position="186"/>
    </location>
</feature>
<keyword evidence="3" id="KW-0808">Transferase</keyword>
<dbReference type="Pfam" id="PF00391">
    <property type="entry name" value="PEP-utilizers"/>
    <property type="match status" value="1"/>
</dbReference>
<evidence type="ECO:0000259" key="2">
    <source>
        <dbReference type="Pfam" id="PF01326"/>
    </source>
</evidence>
<comment type="caution">
    <text evidence="3">The sequence shown here is derived from an EMBL/GenBank/DDBJ whole genome shotgun (WGS) entry which is preliminary data.</text>
</comment>
<dbReference type="Proteomes" id="UP000315343">
    <property type="component" value="Unassembled WGS sequence"/>
</dbReference>
<dbReference type="InterPro" id="IPR051549">
    <property type="entry name" value="PEP_Utilizing_Enz"/>
</dbReference>
<keyword evidence="3" id="KW-0670">Pyruvate</keyword>
<name>A0A562JCC8_9FIRM</name>
<dbReference type="Gene3D" id="3.30.1490.20">
    <property type="entry name" value="ATP-grasp fold, A domain"/>
    <property type="match status" value="1"/>
</dbReference>
<dbReference type="AlphaFoldDB" id="A0A562JCC8"/>
<feature type="domain" description="Pyruvate phosphate dikinase AMP/ATP-binding" evidence="2">
    <location>
        <begin position="207"/>
        <end position="252"/>
    </location>
</feature>
<dbReference type="SUPFAM" id="SSF56059">
    <property type="entry name" value="Glutathione synthetase ATP-binding domain-like"/>
    <property type="match status" value="1"/>
</dbReference>
<reference evidence="3 4" key="1">
    <citation type="submission" date="2019-07" db="EMBL/GenBank/DDBJ databases">
        <title>Genomic Encyclopedia of Type Strains, Phase I: the one thousand microbial genomes (KMG-I) project.</title>
        <authorList>
            <person name="Kyrpides N."/>
        </authorList>
    </citation>
    <scope>NUCLEOTIDE SEQUENCE [LARGE SCALE GENOMIC DNA]</scope>
    <source>
        <strain evidence="3 4">DSM 13558</strain>
    </source>
</reference>
<dbReference type="GO" id="GO:0016301">
    <property type="term" value="F:kinase activity"/>
    <property type="evidence" value="ECO:0007669"/>
    <property type="project" value="UniProtKB-KW"/>
</dbReference>
<keyword evidence="3" id="KW-0418">Kinase</keyword>
<feature type="domain" description="PEP-utilising enzyme mobile" evidence="1">
    <location>
        <begin position="711"/>
        <end position="781"/>
    </location>
</feature>
<accession>A0A562JCC8</accession>